<keyword evidence="6" id="KW-0479">Metal-binding</keyword>
<dbReference type="InterPro" id="IPR023299">
    <property type="entry name" value="ATPase_P-typ_cyto_dom_N"/>
</dbReference>
<dbReference type="SUPFAM" id="SSF81660">
    <property type="entry name" value="Metal cation-transporting ATPase, ATP-binding domain N"/>
    <property type="match status" value="1"/>
</dbReference>
<dbReference type="SUPFAM" id="SSF81653">
    <property type="entry name" value="Calcium ATPase, transduction domain A"/>
    <property type="match status" value="1"/>
</dbReference>
<dbReference type="AlphaFoldDB" id="A0A6G7VCD8"/>
<protein>
    <recommendedName>
        <fullName evidence="2">P-type Ca(2+) transporter</fullName>
        <ecNumber evidence="2">7.2.2.10</ecNumber>
    </recommendedName>
</protein>
<dbReference type="NCBIfam" id="TIGR01494">
    <property type="entry name" value="ATPase_P-type"/>
    <property type="match status" value="2"/>
</dbReference>
<dbReference type="InterPro" id="IPR001757">
    <property type="entry name" value="P_typ_ATPase"/>
</dbReference>
<sequence>MRFIHPGLTEAEVIRARAEYGSNAVTSQKVETFWDKLIDNLKDPIIVILIVALAVTVGLMFFGYAEWYEGFGIALAVVIATLVATWSEYSNERSFQRLLEEASRIKVKAFRNGHLSQILIDELVVGDVVLLQPGDTIPADGLLIAGHAEVDEAALTGESEPVKKTALPEGIADQEAAEEHRLARAGLLVDGECVMRVTAVGDQTRYGQTMKELLSAEDRLSPLQHKLSVLGGHIATFGYIGAVLIFVAFMFNNVFLQSAGLEDYLAQSPGVIVKDIVTALILAIIIIVVAVPEGLPMMIAMVLAINMKKLLSEKVLVRKLLGIETAGSLNLLFTDKTGTLTQGRLMVSAVLDGAGEQFETLEAIPQTLRDELGFALRNNTSAVIDATDPNDPKLVGADRTEQALLRFVTPYLAAPPADIIDHIPFNSSRKFSATQVRNTRALTLVKGAPEVVLAACTHWLDGAGQVQPLDRERLKSAMEGLTARAMRLLAVACTETPIDPQSNALPRPLSLLGVFGMRDELRPTSYPSVKLAKQAGIHVVMITGDAKETACAIARDVGLLEDDPEAVVLTSAELAAMSDEEVKRILPHLYVVARAYPTDKSRLVKLAKELNLVVGMTGDGVNDAPAVKNADVGFAMGSGTEMTKESSDIVILDDNFSSITKAVLYGRTLFKSIRKFLVFQLTVNLSAILVTFFGQFFGFDLPLTMTQLLWLNIIMDTLAGLAFAGEAALERYMREPPIRRDEALINADMWSAILINGSFIAAVSILFLTSPLTQDWFDGGHPAGSPEAMAKFLTAFFAFFVFVQIFNTFNARTQGLDLAEHLFDNQLFSLIIPSIMAIQVFFITFGGNILRTVGLNPAEWLIVLAMAILVIPLDLARKVLRNRLFGNPVRA</sequence>
<dbReference type="PRINTS" id="PR00120">
    <property type="entry name" value="HATPASE"/>
</dbReference>
<keyword evidence="4" id="KW-0109">Calcium transport</keyword>
<keyword evidence="10" id="KW-0460">Magnesium</keyword>
<dbReference type="InterPro" id="IPR044492">
    <property type="entry name" value="P_typ_ATPase_HD_dom"/>
</dbReference>
<keyword evidence="12 15" id="KW-1133">Transmembrane helix</keyword>
<feature type="transmembrane region" description="Helical" evidence="15">
    <location>
        <begin position="788"/>
        <end position="806"/>
    </location>
</feature>
<feature type="transmembrane region" description="Helical" evidence="15">
    <location>
        <begin position="709"/>
        <end position="729"/>
    </location>
</feature>
<dbReference type="GO" id="GO:0005886">
    <property type="term" value="C:plasma membrane"/>
    <property type="evidence" value="ECO:0007669"/>
    <property type="project" value="TreeGrafter"/>
</dbReference>
<dbReference type="SUPFAM" id="SSF81665">
    <property type="entry name" value="Calcium ATPase, transmembrane domain M"/>
    <property type="match status" value="1"/>
</dbReference>
<comment type="subcellular location">
    <subcellularLocation>
        <location evidence="1">Membrane</location>
        <topology evidence="1">Multi-pass membrane protein</topology>
    </subcellularLocation>
</comment>
<evidence type="ECO:0000256" key="11">
    <source>
        <dbReference type="ARBA" id="ARBA00022967"/>
    </source>
</evidence>
<keyword evidence="8" id="KW-0106">Calcium</keyword>
<dbReference type="InterPro" id="IPR004014">
    <property type="entry name" value="ATPase_P-typ_cation-transptr_N"/>
</dbReference>
<feature type="transmembrane region" description="Helical" evidence="15">
    <location>
        <begin position="749"/>
        <end position="768"/>
    </location>
</feature>
<evidence type="ECO:0000256" key="1">
    <source>
        <dbReference type="ARBA" id="ARBA00004141"/>
    </source>
</evidence>
<dbReference type="PROSITE" id="PS00154">
    <property type="entry name" value="ATPASE_E1_E2"/>
    <property type="match status" value="1"/>
</dbReference>
<proteinExistence type="predicted"/>
<dbReference type="Proteomes" id="UP000502699">
    <property type="component" value="Chromosome"/>
</dbReference>
<dbReference type="InterPro" id="IPR006408">
    <property type="entry name" value="P-type_ATPase_IIB"/>
</dbReference>
<organism evidence="17 18">
    <name type="scientific">Caldichromatium japonicum</name>
    <dbReference type="NCBI Taxonomy" id="2699430"/>
    <lineage>
        <taxon>Bacteria</taxon>
        <taxon>Pseudomonadati</taxon>
        <taxon>Pseudomonadota</taxon>
        <taxon>Gammaproteobacteria</taxon>
        <taxon>Chromatiales</taxon>
        <taxon>Chromatiaceae</taxon>
        <taxon>Caldichromatium</taxon>
    </lineage>
</organism>
<evidence type="ECO:0000256" key="3">
    <source>
        <dbReference type="ARBA" id="ARBA00022448"/>
    </source>
</evidence>
<dbReference type="InterPro" id="IPR036412">
    <property type="entry name" value="HAD-like_sf"/>
</dbReference>
<dbReference type="InterPro" id="IPR018303">
    <property type="entry name" value="ATPase_P-typ_P_site"/>
</dbReference>
<evidence type="ECO:0000256" key="10">
    <source>
        <dbReference type="ARBA" id="ARBA00022842"/>
    </source>
</evidence>
<evidence type="ECO:0000256" key="15">
    <source>
        <dbReference type="SAM" id="Phobius"/>
    </source>
</evidence>
<dbReference type="Pfam" id="PF13246">
    <property type="entry name" value="Cation_ATPase"/>
    <property type="match status" value="1"/>
</dbReference>
<evidence type="ECO:0000259" key="16">
    <source>
        <dbReference type="SMART" id="SM00831"/>
    </source>
</evidence>
<evidence type="ECO:0000313" key="17">
    <source>
        <dbReference type="EMBL" id="QIK37570.1"/>
    </source>
</evidence>
<dbReference type="SUPFAM" id="SSF56784">
    <property type="entry name" value="HAD-like"/>
    <property type="match status" value="1"/>
</dbReference>
<evidence type="ECO:0000256" key="5">
    <source>
        <dbReference type="ARBA" id="ARBA00022692"/>
    </source>
</evidence>
<evidence type="ECO:0000256" key="4">
    <source>
        <dbReference type="ARBA" id="ARBA00022568"/>
    </source>
</evidence>
<feature type="transmembrane region" description="Helical" evidence="15">
    <location>
        <begin position="229"/>
        <end position="256"/>
    </location>
</feature>
<evidence type="ECO:0000256" key="8">
    <source>
        <dbReference type="ARBA" id="ARBA00022837"/>
    </source>
</evidence>
<feature type="transmembrane region" description="Helical" evidence="15">
    <location>
        <begin position="858"/>
        <end position="876"/>
    </location>
</feature>
<dbReference type="RefSeq" id="WP_166270335.1">
    <property type="nucleotide sequence ID" value="NZ_CP048029.1"/>
</dbReference>
<keyword evidence="7" id="KW-0547">Nucleotide-binding</keyword>
<dbReference type="Gene3D" id="2.70.150.10">
    <property type="entry name" value="Calcium-transporting ATPase, cytoplasmic transduction domain A"/>
    <property type="match status" value="1"/>
</dbReference>
<feature type="transmembrane region" description="Helical" evidence="15">
    <location>
        <begin position="71"/>
        <end position="89"/>
    </location>
</feature>
<dbReference type="Gene3D" id="3.40.1110.10">
    <property type="entry name" value="Calcium-transporting ATPase, cytoplasmic domain N"/>
    <property type="match status" value="1"/>
</dbReference>
<keyword evidence="5 15" id="KW-0812">Transmembrane</keyword>
<dbReference type="Gene3D" id="3.40.50.1000">
    <property type="entry name" value="HAD superfamily/HAD-like"/>
    <property type="match status" value="1"/>
</dbReference>
<feature type="domain" description="Cation-transporting P-type ATPase N-terminal" evidence="16">
    <location>
        <begin position="4"/>
        <end position="61"/>
    </location>
</feature>
<dbReference type="KEGG" id="cjap:GWK36_05780"/>
<dbReference type="InterPro" id="IPR059000">
    <property type="entry name" value="ATPase_P-type_domA"/>
</dbReference>
<dbReference type="NCBIfam" id="TIGR01517">
    <property type="entry name" value="ATPase-IIB_Ca"/>
    <property type="match status" value="1"/>
</dbReference>
<gene>
    <name evidence="17" type="ORF">GWK36_05780</name>
</gene>
<feature type="transmembrane region" description="Helical" evidence="15">
    <location>
        <begin position="45"/>
        <end position="65"/>
    </location>
</feature>
<dbReference type="GO" id="GO:0005524">
    <property type="term" value="F:ATP binding"/>
    <property type="evidence" value="ECO:0007669"/>
    <property type="project" value="UniProtKB-KW"/>
</dbReference>
<dbReference type="InterPro" id="IPR023298">
    <property type="entry name" value="ATPase_P-typ_TM_dom_sf"/>
</dbReference>
<dbReference type="PANTHER" id="PTHR24093">
    <property type="entry name" value="CATION TRANSPORTING ATPASE"/>
    <property type="match status" value="1"/>
</dbReference>
<dbReference type="InterPro" id="IPR023214">
    <property type="entry name" value="HAD_sf"/>
</dbReference>
<dbReference type="GO" id="GO:0046872">
    <property type="term" value="F:metal ion binding"/>
    <property type="evidence" value="ECO:0007669"/>
    <property type="project" value="UniProtKB-KW"/>
</dbReference>
<dbReference type="GO" id="GO:0016887">
    <property type="term" value="F:ATP hydrolysis activity"/>
    <property type="evidence" value="ECO:0007669"/>
    <property type="project" value="InterPro"/>
</dbReference>
<name>A0A6G7VCD8_9GAMM</name>
<dbReference type="EMBL" id="CP048029">
    <property type="protein sequence ID" value="QIK37570.1"/>
    <property type="molecule type" value="Genomic_DNA"/>
</dbReference>
<evidence type="ECO:0000256" key="6">
    <source>
        <dbReference type="ARBA" id="ARBA00022723"/>
    </source>
</evidence>
<dbReference type="Pfam" id="PF00122">
    <property type="entry name" value="E1-E2_ATPase"/>
    <property type="match status" value="1"/>
</dbReference>
<evidence type="ECO:0000256" key="9">
    <source>
        <dbReference type="ARBA" id="ARBA00022840"/>
    </source>
</evidence>
<dbReference type="SFLD" id="SFLDF00027">
    <property type="entry name" value="p-type_atpase"/>
    <property type="match status" value="1"/>
</dbReference>
<dbReference type="Pfam" id="PF00690">
    <property type="entry name" value="Cation_ATPase_N"/>
    <property type="match status" value="1"/>
</dbReference>
<dbReference type="Pfam" id="PF00689">
    <property type="entry name" value="Cation_ATPase_C"/>
    <property type="match status" value="1"/>
</dbReference>
<evidence type="ECO:0000256" key="13">
    <source>
        <dbReference type="ARBA" id="ARBA00023065"/>
    </source>
</evidence>
<evidence type="ECO:0000256" key="2">
    <source>
        <dbReference type="ARBA" id="ARBA00012790"/>
    </source>
</evidence>
<dbReference type="EC" id="7.2.2.10" evidence="2"/>
<evidence type="ECO:0000256" key="12">
    <source>
        <dbReference type="ARBA" id="ARBA00022989"/>
    </source>
</evidence>
<dbReference type="InterPro" id="IPR008250">
    <property type="entry name" value="ATPase_P-typ_transduc_dom_A_sf"/>
</dbReference>
<keyword evidence="18" id="KW-1185">Reference proteome</keyword>
<evidence type="ECO:0000256" key="7">
    <source>
        <dbReference type="ARBA" id="ARBA00022741"/>
    </source>
</evidence>
<feature type="transmembrane region" description="Helical" evidence="15">
    <location>
        <begin position="676"/>
        <end position="697"/>
    </location>
</feature>
<keyword evidence="14 15" id="KW-0472">Membrane</keyword>
<dbReference type="PRINTS" id="PR00119">
    <property type="entry name" value="CATATPASE"/>
</dbReference>
<dbReference type="SFLD" id="SFLDG00002">
    <property type="entry name" value="C1.7:_P-type_atpase_like"/>
    <property type="match status" value="1"/>
</dbReference>
<evidence type="ECO:0000313" key="18">
    <source>
        <dbReference type="Proteomes" id="UP000502699"/>
    </source>
</evidence>
<accession>A0A6G7VCD8</accession>
<keyword evidence="9" id="KW-0067">ATP-binding</keyword>
<dbReference type="SMART" id="SM00831">
    <property type="entry name" value="Cation_ATPase_N"/>
    <property type="match status" value="1"/>
</dbReference>
<keyword evidence="13" id="KW-0406">Ion transport</keyword>
<keyword evidence="11" id="KW-1278">Translocase</keyword>
<dbReference type="PANTHER" id="PTHR24093:SF477">
    <property type="entry name" value="CALCIUM-TRANSPORTING ATPASE"/>
    <property type="match status" value="1"/>
</dbReference>
<dbReference type="InterPro" id="IPR006068">
    <property type="entry name" value="ATPase_P-typ_cation-transptr_C"/>
</dbReference>
<dbReference type="Gene3D" id="1.20.1110.10">
    <property type="entry name" value="Calcium-transporting ATPase, transmembrane domain"/>
    <property type="match status" value="1"/>
</dbReference>
<feature type="transmembrane region" description="Helical" evidence="15">
    <location>
        <begin position="827"/>
        <end position="846"/>
    </location>
</feature>
<reference evidence="18" key="1">
    <citation type="submission" date="2020-01" db="EMBL/GenBank/DDBJ databases">
        <title>Caldichromatium gen. nov., sp. nov., a thermophilic purple sulfur bacterium member of the family Chromatiaceae isolated from Nakabusa hot spring, Japan.</title>
        <authorList>
            <person name="Saini M.K."/>
            <person name="Hanada S."/>
            <person name="Tank M."/>
        </authorList>
    </citation>
    <scope>NUCLEOTIDE SEQUENCE [LARGE SCALE GENOMIC DNA]</scope>
    <source>
        <strain evidence="18">No.7</strain>
    </source>
</reference>
<dbReference type="GO" id="GO:0005388">
    <property type="term" value="F:P-type calcium transporter activity"/>
    <property type="evidence" value="ECO:0007669"/>
    <property type="project" value="UniProtKB-EC"/>
</dbReference>
<evidence type="ECO:0000256" key="14">
    <source>
        <dbReference type="ARBA" id="ARBA00023136"/>
    </source>
</evidence>
<dbReference type="SFLD" id="SFLDS00003">
    <property type="entry name" value="Haloacid_Dehalogenase"/>
    <property type="match status" value="1"/>
</dbReference>
<feature type="transmembrane region" description="Helical" evidence="15">
    <location>
        <begin position="276"/>
        <end position="305"/>
    </location>
</feature>
<keyword evidence="3" id="KW-0813">Transport</keyword>